<dbReference type="Pfam" id="PF23024">
    <property type="entry name" value="AMP-dom_DIP2-like"/>
    <property type="match status" value="1"/>
</dbReference>
<evidence type="ECO:0000256" key="3">
    <source>
        <dbReference type="ARBA" id="ARBA00022832"/>
    </source>
</evidence>
<evidence type="ECO:0000313" key="9">
    <source>
        <dbReference type="Proteomes" id="UP000053470"/>
    </source>
</evidence>
<keyword evidence="9" id="KW-1185">Reference proteome</keyword>
<keyword evidence="3" id="KW-0276">Fatty acid metabolism</keyword>
<dbReference type="Gene3D" id="3.40.50.12780">
    <property type="entry name" value="N-terminal domain of ligase-like"/>
    <property type="match status" value="1"/>
</dbReference>
<keyword evidence="5" id="KW-1133">Transmembrane helix</keyword>
<comment type="similarity">
    <text evidence="1">Belongs to the ATP-dependent AMP-binding enzyme family.</text>
</comment>
<feature type="domain" description="AMP-binding enzyme C-terminal" evidence="7">
    <location>
        <begin position="456"/>
        <end position="569"/>
    </location>
</feature>
<dbReference type="InterPro" id="IPR042099">
    <property type="entry name" value="ANL_N_sf"/>
</dbReference>
<feature type="domain" description="AMP-dependent synthetase/ligase" evidence="6">
    <location>
        <begin position="21"/>
        <end position="412"/>
    </location>
</feature>
<keyword evidence="2 8" id="KW-0436">Ligase</keyword>
<keyword evidence="5" id="KW-0812">Transmembrane</keyword>
<dbReference type="InterPro" id="IPR020845">
    <property type="entry name" value="AMP-binding_CS"/>
</dbReference>
<keyword evidence="4" id="KW-0443">Lipid metabolism</keyword>
<dbReference type="InterPro" id="IPR000873">
    <property type="entry name" value="AMP-dep_synth/lig_dom"/>
</dbReference>
<gene>
    <name evidence="8" type="ORF">RSIPO_04323</name>
</gene>
<dbReference type="PANTHER" id="PTHR22754">
    <property type="entry name" value="DISCO-INTERACTING PROTEIN 2 DIP2 -RELATED"/>
    <property type="match status" value="1"/>
</dbReference>
<dbReference type="InterPro" id="IPR025110">
    <property type="entry name" value="AMP-bd_C"/>
</dbReference>
<dbReference type="RefSeq" id="WP_003263209.1">
    <property type="nucleotide sequence ID" value="NZ_LN651281.1"/>
</dbReference>
<dbReference type="PROSITE" id="PS00455">
    <property type="entry name" value="AMP_BINDING"/>
    <property type="match status" value="1"/>
</dbReference>
<dbReference type="GO" id="GO:0071766">
    <property type="term" value="P:Actinobacterium-type cell wall biogenesis"/>
    <property type="evidence" value="ECO:0007669"/>
    <property type="project" value="UniProtKB-ARBA"/>
</dbReference>
<dbReference type="GO" id="GO:0006633">
    <property type="term" value="P:fatty acid biosynthetic process"/>
    <property type="evidence" value="ECO:0007669"/>
    <property type="project" value="TreeGrafter"/>
</dbReference>
<dbReference type="GO" id="GO:0070566">
    <property type="term" value="F:adenylyltransferase activity"/>
    <property type="evidence" value="ECO:0007669"/>
    <property type="project" value="TreeGrafter"/>
</dbReference>
<dbReference type="InterPro" id="IPR045851">
    <property type="entry name" value="AMP-bd_C_sf"/>
</dbReference>
<accession>A0A7U7PR29</accession>
<evidence type="ECO:0000256" key="5">
    <source>
        <dbReference type="SAM" id="Phobius"/>
    </source>
</evidence>
<dbReference type="Gene3D" id="3.30.300.30">
    <property type="match status" value="1"/>
</dbReference>
<dbReference type="GO" id="GO:0016874">
    <property type="term" value="F:ligase activity"/>
    <property type="evidence" value="ECO:0007669"/>
    <property type="project" value="UniProtKB-KW"/>
</dbReference>
<keyword evidence="5" id="KW-0472">Membrane</keyword>
<dbReference type="GO" id="GO:0005886">
    <property type="term" value="C:plasma membrane"/>
    <property type="evidence" value="ECO:0007669"/>
    <property type="project" value="TreeGrafter"/>
</dbReference>
<reference evidence="8" key="2">
    <citation type="submission" date="2022-04" db="EMBL/GenBank/DDBJ databases">
        <title>Genomic draft of R. solanacearum strain IPO1609, a phylotype IIB1/biovar 2/race 3 strain isolated from potato in Europe.</title>
        <authorList>
            <person name="Boucher C."/>
            <person name="Carrere S."/>
            <person name="Dossat C."/>
            <person name="Elbaz M."/>
            <person name="Genin S."/>
            <person name="Gouzy J."/>
            <person name="Prior P."/>
            <person name="Segurens B."/>
            <person name="Wincker P."/>
        </authorList>
    </citation>
    <scope>NUCLEOTIDE SEQUENCE</scope>
    <source>
        <strain evidence="8">IPO1609</strain>
    </source>
</reference>
<protein>
    <submittedName>
        <fullName evidence="8">Amp-dependent synthetase and ligase protein</fullName>
    </submittedName>
</protein>
<sequence>MSQHIPLFRHYNDLLDYRTAHQGSQIAYTYLEDGENIAASVTYREFASQVKDVAAELKRHANPGDRVMLLYPSGIDYMVAFFACLYAGLIAVPAFPPRNSKHNARLVAIVKDSGAKIALTTQGQLQQMEMGIAASAELAALRFICNDAAAQGSGAGCAAADITGETVAFLQYTSGSTGQPKGVMVTHANLICNQRMLRAGFATHEGATIVTWLPIYHDMGLIGKMLHAFWLGGHCVVMSPIAFLQRPVRWLKAISRFKAHCSGGPNFAYGLCCDKISAEQKAELDLSSWHTAFNGAEPVRRHTLERFSEAFAAAGFKREALLPCYGMAETTLIVSGRSPMPGPVYQHLDPAAFGMGRAIKSGQADAYVIVGCGHSLLEQNLRIANPRTLATCRPGEVGEIWVAGQHVAPGYWEKPDVNAATFGAHLSDTGEGPFLRTGDLGYLDDGELYVSGRLKDVLIVRGVNKYPQDIEATVEEADAAIQPAGVAAFMIDDGREERVVAVAEVTRTGLRKADLQAVTADIRRLVLETHEVLLSDVVLIRPATLPKTSSGKVQRAQARALYLADQLSRIDREEAVTDTPGD</sequence>
<dbReference type="Pfam" id="PF00501">
    <property type="entry name" value="AMP-binding"/>
    <property type="match status" value="1"/>
</dbReference>
<evidence type="ECO:0000313" key="8">
    <source>
        <dbReference type="EMBL" id="CEJ17627.1"/>
    </source>
</evidence>
<proteinExistence type="inferred from homology"/>
<reference evidence="8" key="1">
    <citation type="submission" date="2014-11" db="EMBL/GenBank/DDBJ databases">
        <authorList>
            <person name="Genoscope - CEA"/>
        </authorList>
    </citation>
    <scope>NUCLEOTIDE SEQUENCE</scope>
    <source>
        <strain evidence="8">IPO1609</strain>
    </source>
</reference>
<dbReference type="CDD" id="cd05931">
    <property type="entry name" value="FAAL"/>
    <property type="match status" value="1"/>
</dbReference>
<feature type="transmembrane region" description="Helical" evidence="5">
    <location>
        <begin position="75"/>
        <end position="95"/>
    </location>
</feature>
<evidence type="ECO:0000259" key="6">
    <source>
        <dbReference type="Pfam" id="PF00501"/>
    </source>
</evidence>
<organism evidence="8 9">
    <name type="scientific">Ralstonia solanacearum IPO1609</name>
    <dbReference type="NCBI Taxonomy" id="564066"/>
    <lineage>
        <taxon>Bacteria</taxon>
        <taxon>Pseudomonadati</taxon>
        <taxon>Pseudomonadota</taxon>
        <taxon>Betaproteobacteria</taxon>
        <taxon>Burkholderiales</taxon>
        <taxon>Burkholderiaceae</taxon>
        <taxon>Ralstonia</taxon>
        <taxon>Ralstonia solanacearum species complex</taxon>
    </lineage>
</organism>
<dbReference type="FunFam" id="3.40.50.12780:FF:000013">
    <property type="entry name" value="Long-chain-fatty-acid--AMP ligase FadD32"/>
    <property type="match status" value="1"/>
</dbReference>
<dbReference type="EMBL" id="LN651281">
    <property type="protein sequence ID" value="CEJ17627.1"/>
    <property type="molecule type" value="Genomic_DNA"/>
</dbReference>
<dbReference type="PANTHER" id="PTHR22754:SF32">
    <property type="entry name" value="DISCO-INTERACTING PROTEIN 2"/>
    <property type="match status" value="1"/>
</dbReference>
<evidence type="ECO:0000256" key="4">
    <source>
        <dbReference type="ARBA" id="ARBA00023098"/>
    </source>
</evidence>
<name>A0A7U7PR29_RALSL</name>
<dbReference type="SUPFAM" id="SSF56801">
    <property type="entry name" value="Acetyl-CoA synthetase-like"/>
    <property type="match status" value="1"/>
</dbReference>
<dbReference type="InterPro" id="IPR040097">
    <property type="entry name" value="FAAL/FAAC"/>
</dbReference>
<evidence type="ECO:0000256" key="2">
    <source>
        <dbReference type="ARBA" id="ARBA00022598"/>
    </source>
</evidence>
<evidence type="ECO:0000259" key="7">
    <source>
        <dbReference type="Pfam" id="PF23024"/>
    </source>
</evidence>
<dbReference type="Proteomes" id="UP000053470">
    <property type="component" value="Unassembled WGS sequence"/>
</dbReference>
<evidence type="ECO:0000256" key="1">
    <source>
        <dbReference type="ARBA" id="ARBA00006432"/>
    </source>
</evidence>
<dbReference type="AlphaFoldDB" id="A0A7U7PR29"/>